<dbReference type="NCBIfam" id="TIGR02937">
    <property type="entry name" value="sigma70-ECF"/>
    <property type="match status" value="1"/>
</dbReference>
<organism evidence="8 9">
    <name type="scientific">Salinispira pacifica</name>
    <dbReference type="NCBI Taxonomy" id="1307761"/>
    <lineage>
        <taxon>Bacteria</taxon>
        <taxon>Pseudomonadati</taxon>
        <taxon>Spirochaetota</taxon>
        <taxon>Spirochaetia</taxon>
        <taxon>Spirochaetales</taxon>
        <taxon>Spirochaetaceae</taxon>
        <taxon>Salinispira</taxon>
    </lineage>
</organism>
<dbReference type="InterPro" id="IPR007627">
    <property type="entry name" value="RNA_pol_sigma70_r2"/>
</dbReference>
<evidence type="ECO:0000259" key="7">
    <source>
        <dbReference type="Pfam" id="PF08281"/>
    </source>
</evidence>
<evidence type="ECO:0000256" key="1">
    <source>
        <dbReference type="ARBA" id="ARBA00010641"/>
    </source>
</evidence>
<sequence>MRNESTLTFHEIVNRHGRSLYNLCYRILGHPEDAEDALQEIFMKIHDSLPQFKGDSSLYTWMYRIAVNHCIRTKGRIERVAEKAPKALDIRELNGPPPDLEPDLSPQERKILIDELSLEIRDTCHFFLTFRLTREQRIAFILRDVMGLSYKHISEILDISESVVKSRIYRSRANLEKHFSEKCSLHQSENPCSCEGKLGYVLKEYPMVMKDVRKRAENPDYYKLVSQLIGRRFGSVREAYASLHDLPFPKELLEKYQ</sequence>
<dbReference type="OrthoDB" id="9784984at2"/>
<reference evidence="8 9" key="1">
    <citation type="journal article" date="2015" name="Stand. Genomic Sci.">
        <title>Complete genome sequence and description of Salinispira pacifica gen. nov., sp. nov., a novel spirochaete isolated form a hypersaline microbial mat.</title>
        <authorList>
            <person name="Ben Hania W."/>
            <person name="Joseph M."/>
            <person name="Schumann P."/>
            <person name="Bunk B."/>
            <person name="Fiebig A."/>
            <person name="Sproer C."/>
            <person name="Klenk H.P."/>
            <person name="Fardeau M.L."/>
            <person name="Spring S."/>
        </authorList>
    </citation>
    <scope>NUCLEOTIDE SEQUENCE [LARGE SCALE GENOMIC DNA]</scope>
    <source>
        <strain evidence="8 9">L21-RPul-D2</strain>
    </source>
</reference>
<dbReference type="HOGENOM" id="CLU_047691_3_0_12"/>
<comment type="similarity">
    <text evidence="1">Belongs to the sigma-70 factor family. ECF subfamily.</text>
</comment>
<dbReference type="RefSeq" id="WP_024266751.1">
    <property type="nucleotide sequence ID" value="NC_023035.1"/>
</dbReference>
<evidence type="ECO:0000256" key="4">
    <source>
        <dbReference type="ARBA" id="ARBA00023125"/>
    </source>
</evidence>
<feature type="domain" description="RNA polymerase sigma factor 70 region 4 type 2" evidence="7">
    <location>
        <begin position="131"/>
        <end position="175"/>
    </location>
</feature>
<keyword evidence="9" id="KW-1185">Reference proteome</keyword>
<dbReference type="InterPro" id="IPR013249">
    <property type="entry name" value="RNA_pol_sigma70_r4_t2"/>
</dbReference>
<dbReference type="InterPro" id="IPR013325">
    <property type="entry name" value="RNA_pol_sigma_r2"/>
</dbReference>
<dbReference type="GO" id="GO:0006352">
    <property type="term" value="P:DNA-templated transcription initiation"/>
    <property type="evidence" value="ECO:0007669"/>
    <property type="project" value="InterPro"/>
</dbReference>
<dbReference type="Pfam" id="PF04542">
    <property type="entry name" value="Sigma70_r2"/>
    <property type="match status" value="1"/>
</dbReference>
<dbReference type="InterPro" id="IPR014284">
    <property type="entry name" value="RNA_pol_sigma-70_dom"/>
</dbReference>
<keyword evidence="2" id="KW-0805">Transcription regulation</keyword>
<gene>
    <name evidence="8" type="ORF">L21SP2_0387</name>
</gene>
<dbReference type="InterPro" id="IPR036388">
    <property type="entry name" value="WH-like_DNA-bd_sf"/>
</dbReference>
<dbReference type="KEGG" id="slr:L21SP2_0387"/>
<dbReference type="SUPFAM" id="SSF88946">
    <property type="entry name" value="Sigma2 domain of RNA polymerase sigma factors"/>
    <property type="match status" value="1"/>
</dbReference>
<dbReference type="PANTHER" id="PTHR43133:SF8">
    <property type="entry name" value="RNA POLYMERASE SIGMA FACTOR HI_1459-RELATED"/>
    <property type="match status" value="1"/>
</dbReference>
<dbReference type="AlphaFoldDB" id="V5WE10"/>
<evidence type="ECO:0000313" key="9">
    <source>
        <dbReference type="Proteomes" id="UP000018680"/>
    </source>
</evidence>
<dbReference type="STRING" id="1307761.L21SP2_0387"/>
<dbReference type="GO" id="GO:0016987">
    <property type="term" value="F:sigma factor activity"/>
    <property type="evidence" value="ECO:0007669"/>
    <property type="project" value="UniProtKB-KW"/>
</dbReference>
<dbReference type="Pfam" id="PF08281">
    <property type="entry name" value="Sigma70_r4_2"/>
    <property type="match status" value="1"/>
</dbReference>
<dbReference type="InterPro" id="IPR013324">
    <property type="entry name" value="RNA_pol_sigma_r3/r4-like"/>
</dbReference>
<evidence type="ECO:0000256" key="5">
    <source>
        <dbReference type="ARBA" id="ARBA00023163"/>
    </source>
</evidence>
<keyword evidence="4" id="KW-0238">DNA-binding</keyword>
<dbReference type="Proteomes" id="UP000018680">
    <property type="component" value="Chromosome"/>
</dbReference>
<evidence type="ECO:0000259" key="6">
    <source>
        <dbReference type="Pfam" id="PF04542"/>
    </source>
</evidence>
<dbReference type="GO" id="GO:0003677">
    <property type="term" value="F:DNA binding"/>
    <property type="evidence" value="ECO:0007669"/>
    <property type="project" value="UniProtKB-KW"/>
</dbReference>
<feature type="domain" description="RNA polymerase sigma-70 region 2" evidence="6">
    <location>
        <begin position="13"/>
        <end position="73"/>
    </location>
</feature>
<dbReference type="SUPFAM" id="SSF88659">
    <property type="entry name" value="Sigma3 and sigma4 domains of RNA polymerase sigma factors"/>
    <property type="match status" value="1"/>
</dbReference>
<evidence type="ECO:0000256" key="2">
    <source>
        <dbReference type="ARBA" id="ARBA00023015"/>
    </source>
</evidence>
<name>V5WE10_9SPIO</name>
<dbReference type="CDD" id="cd06171">
    <property type="entry name" value="Sigma70_r4"/>
    <property type="match status" value="1"/>
</dbReference>
<evidence type="ECO:0000256" key="3">
    <source>
        <dbReference type="ARBA" id="ARBA00023082"/>
    </source>
</evidence>
<dbReference type="Gene3D" id="1.10.10.10">
    <property type="entry name" value="Winged helix-like DNA-binding domain superfamily/Winged helix DNA-binding domain"/>
    <property type="match status" value="1"/>
</dbReference>
<evidence type="ECO:0000313" key="8">
    <source>
        <dbReference type="EMBL" id="AHC13819.1"/>
    </source>
</evidence>
<accession>V5WE10</accession>
<dbReference type="EMBL" id="CP006939">
    <property type="protein sequence ID" value="AHC13819.1"/>
    <property type="molecule type" value="Genomic_DNA"/>
</dbReference>
<dbReference type="Gene3D" id="1.10.1740.10">
    <property type="match status" value="1"/>
</dbReference>
<keyword evidence="3" id="KW-0731">Sigma factor</keyword>
<dbReference type="InterPro" id="IPR039425">
    <property type="entry name" value="RNA_pol_sigma-70-like"/>
</dbReference>
<proteinExistence type="inferred from homology"/>
<dbReference type="eggNOG" id="COG1595">
    <property type="taxonomic scope" value="Bacteria"/>
</dbReference>
<dbReference type="PANTHER" id="PTHR43133">
    <property type="entry name" value="RNA POLYMERASE ECF-TYPE SIGMA FACTO"/>
    <property type="match status" value="1"/>
</dbReference>
<protein>
    <submittedName>
        <fullName evidence="8">RNA polymerase sigma factor RpoE</fullName>
    </submittedName>
</protein>
<keyword evidence="5" id="KW-0804">Transcription</keyword>